<dbReference type="EC" id="4.1.2.14" evidence="5"/>
<comment type="subunit">
    <text evidence="4">Homotrimer.</text>
</comment>
<dbReference type="InterPro" id="IPR031338">
    <property type="entry name" value="KDPG/KHG_AS_2"/>
</dbReference>
<dbReference type="InterPro" id="IPR013785">
    <property type="entry name" value="Aldolase_TIM"/>
</dbReference>
<dbReference type="PROSITE" id="PS00159">
    <property type="entry name" value="ALDOLASE_KDPG_KHG_1"/>
    <property type="match status" value="1"/>
</dbReference>
<comment type="caution">
    <text evidence="10">The sequence shown here is derived from an EMBL/GenBank/DDBJ whole genome shotgun (WGS) entry which is preliminary data.</text>
</comment>
<evidence type="ECO:0000256" key="4">
    <source>
        <dbReference type="ARBA" id="ARBA00011233"/>
    </source>
</evidence>
<comment type="catalytic activity">
    <reaction evidence="1">
        <text>2-dehydro-3-deoxy-6-phospho-D-gluconate = D-glyceraldehyde 3-phosphate + pyruvate</text>
        <dbReference type="Rhea" id="RHEA:17089"/>
        <dbReference type="ChEBI" id="CHEBI:15361"/>
        <dbReference type="ChEBI" id="CHEBI:57569"/>
        <dbReference type="ChEBI" id="CHEBI:59776"/>
        <dbReference type="EC" id="4.1.2.14"/>
    </reaction>
</comment>
<reference evidence="10" key="3">
    <citation type="submission" date="2018-07" db="EMBL/GenBank/DDBJ databases">
        <authorList>
            <person name="Quirk P.G."/>
            <person name="Krulwich T.A."/>
        </authorList>
    </citation>
    <scope>NUCLEOTIDE SEQUENCE</scope>
    <source>
        <strain evidence="10">CCRI-19302</strain>
    </source>
</reference>
<evidence type="ECO:0000256" key="6">
    <source>
        <dbReference type="ARBA" id="ARBA00023239"/>
    </source>
</evidence>
<evidence type="ECO:0000313" key="9">
    <source>
        <dbReference type="EMBL" id="PXV90272.1"/>
    </source>
</evidence>
<dbReference type="OrthoDB" id="9802667at2"/>
<evidence type="ECO:0000313" key="11">
    <source>
        <dbReference type="Proteomes" id="UP000216411"/>
    </source>
</evidence>
<keyword evidence="8" id="KW-0119">Carbohydrate metabolism</keyword>
<dbReference type="RefSeq" id="WP_094377804.1">
    <property type="nucleotide sequence ID" value="NZ_NOKA02000023.1"/>
</dbReference>
<keyword evidence="7" id="KW-0704">Schiff base</keyword>
<keyword evidence="11" id="KW-1185">Reference proteome</keyword>
<accession>A0A255ID90</accession>
<reference evidence="9 12" key="2">
    <citation type="submission" date="2018-05" db="EMBL/GenBank/DDBJ databases">
        <title>Genomic Encyclopedia of Type Strains, Phase IV (KMG-IV): sequencing the most valuable type-strain genomes for metagenomic binning, comparative biology and taxonomic classification.</title>
        <authorList>
            <person name="Goeker M."/>
        </authorList>
    </citation>
    <scope>NUCLEOTIDE SEQUENCE [LARGE SCALE GENOMIC DNA]</scope>
    <source>
        <strain evidence="9 12">DSM 28816</strain>
    </source>
</reference>
<reference evidence="10 11" key="1">
    <citation type="journal article" date="2017" name="Genome Announc.">
        <title>Draft Genome Sequence of a Sporulating and Motile Strain of Lachnotalea glycerini Isolated from Water in Quebec City, Canada.</title>
        <authorList>
            <person name="Maheux A.F."/>
            <person name="Boudreau D.K."/>
            <person name="Berube E."/>
            <person name="Boissinot M."/>
            <person name="Raymond F."/>
            <person name="Brodeur S."/>
            <person name="Corbeil J."/>
            <person name="Isabel S."/>
            <person name="Omar R.F."/>
            <person name="Bergeron M.G."/>
        </authorList>
    </citation>
    <scope>NUCLEOTIDE SEQUENCE [LARGE SCALE GENOMIC DNA]</scope>
    <source>
        <strain evidence="10 11">CCRI-19302</strain>
    </source>
</reference>
<dbReference type="Proteomes" id="UP000247523">
    <property type="component" value="Unassembled WGS sequence"/>
</dbReference>
<dbReference type="PANTHER" id="PTHR30246">
    <property type="entry name" value="2-KETO-3-DEOXY-6-PHOSPHOGLUCONATE ALDOLASE"/>
    <property type="match status" value="1"/>
</dbReference>
<keyword evidence="6" id="KW-0456">Lyase</keyword>
<dbReference type="Gene3D" id="3.20.20.70">
    <property type="entry name" value="Aldolase class I"/>
    <property type="match status" value="1"/>
</dbReference>
<dbReference type="AlphaFoldDB" id="A0A255ID90"/>
<evidence type="ECO:0000313" key="12">
    <source>
        <dbReference type="Proteomes" id="UP000247523"/>
    </source>
</evidence>
<dbReference type="Pfam" id="PF01081">
    <property type="entry name" value="Aldolase"/>
    <property type="match status" value="1"/>
</dbReference>
<dbReference type="InterPro" id="IPR031337">
    <property type="entry name" value="KDPG/KHG_AS_1"/>
</dbReference>
<proteinExistence type="inferred from homology"/>
<protein>
    <recommendedName>
        <fullName evidence="5">2-dehydro-3-deoxy-phosphogluconate aldolase</fullName>
        <ecNumber evidence="5">4.1.2.14</ecNumber>
    </recommendedName>
</protein>
<dbReference type="NCBIfam" id="NF004325">
    <property type="entry name" value="PRK05718.1"/>
    <property type="match status" value="1"/>
</dbReference>
<organism evidence="10 11">
    <name type="scientific">Lachnotalea glycerini</name>
    <dbReference type="NCBI Taxonomy" id="1763509"/>
    <lineage>
        <taxon>Bacteria</taxon>
        <taxon>Bacillati</taxon>
        <taxon>Bacillota</taxon>
        <taxon>Clostridia</taxon>
        <taxon>Lachnospirales</taxon>
        <taxon>Lachnospiraceae</taxon>
        <taxon>Lachnotalea</taxon>
    </lineage>
</organism>
<gene>
    <name evidence="9" type="ORF">C8E03_105181</name>
    <name evidence="10" type="ORF">CG710_011640</name>
</gene>
<comment type="similarity">
    <text evidence="3">Belongs to the KHG/KDPG aldolase family.</text>
</comment>
<evidence type="ECO:0000313" key="10">
    <source>
        <dbReference type="EMBL" id="RDY31026.1"/>
    </source>
</evidence>
<evidence type="ECO:0000256" key="1">
    <source>
        <dbReference type="ARBA" id="ARBA00000654"/>
    </source>
</evidence>
<evidence type="ECO:0000256" key="7">
    <source>
        <dbReference type="ARBA" id="ARBA00023270"/>
    </source>
</evidence>
<dbReference type="SUPFAM" id="SSF51569">
    <property type="entry name" value="Aldolase"/>
    <property type="match status" value="1"/>
</dbReference>
<evidence type="ECO:0000256" key="8">
    <source>
        <dbReference type="ARBA" id="ARBA00023277"/>
    </source>
</evidence>
<dbReference type="CDD" id="cd00452">
    <property type="entry name" value="KDPG_aldolase"/>
    <property type="match status" value="1"/>
</dbReference>
<evidence type="ECO:0000256" key="2">
    <source>
        <dbReference type="ARBA" id="ARBA00004736"/>
    </source>
</evidence>
<dbReference type="GO" id="GO:0008675">
    <property type="term" value="F:2-dehydro-3-deoxy-phosphogluconate aldolase activity"/>
    <property type="evidence" value="ECO:0007669"/>
    <property type="project" value="UniProtKB-EC"/>
</dbReference>
<name>A0A255ID90_9FIRM</name>
<evidence type="ECO:0000256" key="3">
    <source>
        <dbReference type="ARBA" id="ARBA00006906"/>
    </source>
</evidence>
<dbReference type="NCBIfam" id="TIGR01182">
    <property type="entry name" value="eda"/>
    <property type="match status" value="1"/>
</dbReference>
<dbReference type="PROSITE" id="PS00160">
    <property type="entry name" value="ALDOLASE_KDPG_KHG_2"/>
    <property type="match status" value="1"/>
</dbReference>
<comment type="pathway">
    <text evidence="2">Carbohydrate acid metabolism; 2-dehydro-3-deoxy-D-gluconate degradation; D-glyceraldehyde 3-phosphate and pyruvate from 2-dehydro-3-deoxy-D-gluconate: step 2/2.</text>
</comment>
<dbReference type="EMBL" id="NOKA02000023">
    <property type="protein sequence ID" value="RDY31026.1"/>
    <property type="molecule type" value="Genomic_DNA"/>
</dbReference>
<sequence>MNEILQKIQKIGIVPVIKLDDAKDAKPLAKALCDGGLPCAEVTFRTACAAEAIKIMTTDFPEMLVGAGTVLTIEQVDAAVTAGAKFIVSPGLNPKIVKYCVDKGIPVTPGTSNPSDIEQAIELGLDVVKFFPAEAAGGINMIKAMAAPYVNIKFMPTGGINANNITNYLDFPKIIACGGSWMVSDALVKAGKFDEITRLTKEAVTSMLGFELKHVGINASNETEADSTANSFEKMFGFEKKAGSSSIFAGSGIEVMKTPYLGAHGHIAIATNYIERAKFHMEMQGFKFDESTAKTDDKGNLKAIYFVGELSGFAVHLVQK</sequence>
<dbReference type="EMBL" id="QICS01000005">
    <property type="protein sequence ID" value="PXV90272.1"/>
    <property type="molecule type" value="Genomic_DNA"/>
</dbReference>
<evidence type="ECO:0000256" key="5">
    <source>
        <dbReference type="ARBA" id="ARBA00013063"/>
    </source>
</evidence>
<dbReference type="PANTHER" id="PTHR30246:SF1">
    <property type="entry name" value="2-DEHYDRO-3-DEOXY-6-PHOSPHOGALACTONATE ALDOLASE-RELATED"/>
    <property type="match status" value="1"/>
</dbReference>
<dbReference type="InterPro" id="IPR000887">
    <property type="entry name" value="Aldlse_KDPG_KHG"/>
</dbReference>
<dbReference type="Proteomes" id="UP000216411">
    <property type="component" value="Unassembled WGS sequence"/>
</dbReference>